<dbReference type="OrthoDB" id="41238at2759"/>
<dbReference type="PANTHER" id="PTHR43441:SF5">
    <property type="entry name" value="FAMILY ACETYLTRANSFERASE, PUTATIVE-RELATED"/>
    <property type="match status" value="1"/>
</dbReference>
<protein>
    <recommendedName>
        <fullName evidence="3">N-acetyltransferase domain-containing protein</fullName>
    </recommendedName>
</protein>
<dbReference type="InterPro" id="IPR051908">
    <property type="entry name" value="Ribosomal_N-acetyltransferase"/>
</dbReference>
<proteinExistence type="predicted"/>
<dbReference type="SUPFAM" id="SSF55729">
    <property type="entry name" value="Acyl-CoA N-acyltransferases (Nat)"/>
    <property type="match status" value="1"/>
</dbReference>
<evidence type="ECO:0000313" key="2">
    <source>
        <dbReference type="Proteomes" id="UP000289152"/>
    </source>
</evidence>
<accession>A0A4Q1BMP3</accession>
<dbReference type="VEuPathDB" id="FungiDB:TREMEDRAFT_73029"/>
<dbReference type="EMBL" id="SDIL01000036">
    <property type="protein sequence ID" value="RXK39111.1"/>
    <property type="molecule type" value="Genomic_DNA"/>
</dbReference>
<evidence type="ECO:0000313" key="1">
    <source>
        <dbReference type="EMBL" id="RXK39111.1"/>
    </source>
</evidence>
<evidence type="ECO:0008006" key="3">
    <source>
        <dbReference type="Google" id="ProtNLM"/>
    </source>
</evidence>
<dbReference type="GO" id="GO:1990189">
    <property type="term" value="F:protein N-terminal-serine acetyltransferase activity"/>
    <property type="evidence" value="ECO:0007669"/>
    <property type="project" value="TreeGrafter"/>
</dbReference>
<dbReference type="Gene3D" id="3.40.630.30">
    <property type="match status" value="1"/>
</dbReference>
<gene>
    <name evidence="1" type="ORF">M231_03616</name>
</gene>
<reference evidence="1 2" key="1">
    <citation type="submission" date="2016-06" db="EMBL/GenBank/DDBJ databases">
        <title>Evolution of pathogenesis and genome organization in the Tremellales.</title>
        <authorList>
            <person name="Cuomo C."/>
            <person name="Litvintseva A."/>
            <person name="Heitman J."/>
            <person name="Chen Y."/>
            <person name="Sun S."/>
            <person name="Springer D."/>
            <person name="Dromer F."/>
            <person name="Young S."/>
            <person name="Zeng Q."/>
            <person name="Chapman S."/>
            <person name="Gujja S."/>
            <person name="Saif S."/>
            <person name="Birren B."/>
        </authorList>
    </citation>
    <scope>NUCLEOTIDE SEQUENCE [LARGE SCALE GENOMIC DNA]</scope>
    <source>
        <strain evidence="1 2">ATCC 28783</strain>
    </source>
</reference>
<organism evidence="1 2">
    <name type="scientific">Tremella mesenterica</name>
    <name type="common">Jelly fungus</name>
    <dbReference type="NCBI Taxonomy" id="5217"/>
    <lineage>
        <taxon>Eukaryota</taxon>
        <taxon>Fungi</taxon>
        <taxon>Dikarya</taxon>
        <taxon>Basidiomycota</taxon>
        <taxon>Agaricomycotina</taxon>
        <taxon>Tremellomycetes</taxon>
        <taxon>Tremellales</taxon>
        <taxon>Tremellaceae</taxon>
        <taxon>Tremella</taxon>
    </lineage>
</organism>
<dbReference type="PANTHER" id="PTHR43441">
    <property type="entry name" value="RIBOSOMAL-PROTEIN-SERINE ACETYLTRANSFERASE"/>
    <property type="match status" value="1"/>
</dbReference>
<comment type="caution">
    <text evidence="1">The sequence shown here is derived from an EMBL/GenBank/DDBJ whole genome shotgun (WGS) entry which is preliminary data.</text>
</comment>
<name>A0A4Q1BMP3_TREME</name>
<sequence>MPLMALINCKFKRRNTPSAAKPIQDTGIIEQQDERGFLNLYKPGPSPLTYNECTPAYLYDINFVFPFHILETDHVRLEPFIPSKHLKGFLSLPDDSWNVLGDLGPYDKLTALEDIEEFRDDENSLLMAVIDKQVEAANPGHEGAGFAGISGLTEVDPETMSAVYGLVNIHSTYQRTHINTHAMYLSLTYLFDHLGLLRVQYDAVTFAEASIRAAIRFGFKEEGICRNLHGIVPVHKKRKGEECRQSQDLWLSSMTIEDWDKGAKENLEEMMRRPVVDTRKRS</sequence>
<dbReference type="Proteomes" id="UP000289152">
    <property type="component" value="Unassembled WGS sequence"/>
</dbReference>
<dbReference type="InterPro" id="IPR016181">
    <property type="entry name" value="Acyl_CoA_acyltransferase"/>
</dbReference>
<keyword evidence="2" id="KW-1185">Reference proteome</keyword>
<dbReference type="GO" id="GO:0008999">
    <property type="term" value="F:protein-N-terminal-alanine acetyltransferase activity"/>
    <property type="evidence" value="ECO:0007669"/>
    <property type="project" value="TreeGrafter"/>
</dbReference>
<dbReference type="InParanoid" id="A0A4Q1BMP3"/>
<dbReference type="AlphaFoldDB" id="A0A4Q1BMP3"/>